<feature type="domain" description="FAD/NAD(P)-binding" evidence="7">
    <location>
        <begin position="6"/>
        <end position="398"/>
    </location>
</feature>
<dbReference type="Proteomes" id="UP000244855">
    <property type="component" value="Unassembled WGS sequence"/>
</dbReference>
<dbReference type="PANTHER" id="PTHR43735:SF3">
    <property type="entry name" value="FERROPTOSIS SUPPRESSOR PROTEIN 1"/>
    <property type="match status" value="1"/>
</dbReference>
<evidence type="ECO:0000256" key="5">
    <source>
        <dbReference type="SAM" id="MobiDB-lite"/>
    </source>
</evidence>
<protein>
    <submittedName>
        <fullName evidence="8">FAD/NAD(P)-binding domain-containing protein</fullName>
    </submittedName>
</protein>
<keyword evidence="2" id="KW-0285">Flavoprotein</keyword>
<evidence type="ECO:0000256" key="2">
    <source>
        <dbReference type="ARBA" id="ARBA00022630"/>
    </source>
</evidence>
<evidence type="ECO:0000256" key="1">
    <source>
        <dbReference type="ARBA" id="ARBA00006442"/>
    </source>
</evidence>
<evidence type="ECO:0000256" key="4">
    <source>
        <dbReference type="ARBA" id="ARBA00023002"/>
    </source>
</evidence>
<feature type="signal peptide" evidence="6">
    <location>
        <begin position="1"/>
        <end position="23"/>
    </location>
</feature>
<dbReference type="OrthoDB" id="202203at2759"/>
<evidence type="ECO:0000313" key="9">
    <source>
        <dbReference type="Proteomes" id="UP000244855"/>
    </source>
</evidence>
<dbReference type="GO" id="GO:0005737">
    <property type="term" value="C:cytoplasm"/>
    <property type="evidence" value="ECO:0007669"/>
    <property type="project" value="TreeGrafter"/>
</dbReference>
<feature type="compositionally biased region" description="Polar residues" evidence="5">
    <location>
        <begin position="114"/>
        <end position="124"/>
    </location>
</feature>
<dbReference type="STRING" id="97972.A0A2V1DQ90"/>
<dbReference type="SUPFAM" id="SSF51905">
    <property type="entry name" value="FAD/NAD(P)-binding domain"/>
    <property type="match status" value="1"/>
</dbReference>
<evidence type="ECO:0000313" key="8">
    <source>
        <dbReference type="EMBL" id="PVI00438.1"/>
    </source>
</evidence>
<evidence type="ECO:0000256" key="6">
    <source>
        <dbReference type="SAM" id="SignalP"/>
    </source>
</evidence>
<dbReference type="Pfam" id="PF07992">
    <property type="entry name" value="Pyr_redox_2"/>
    <property type="match status" value="1"/>
</dbReference>
<dbReference type="AlphaFoldDB" id="A0A2V1DQ90"/>
<feature type="region of interest" description="Disordered" evidence="5">
    <location>
        <begin position="114"/>
        <end position="139"/>
    </location>
</feature>
<keyword evidence="3" id="KW-0274">FAD</keyword>
<keyword evidence="6" id="KW-0732">Signal</keyword>
<gene>
    <name evidence="8" type="ORF">DM02DRAFT_614322</name>
</gene>
<proteinExistence type="inferred from homology"/>
<sequence length="619" mass="68188">MASQFMNIVVLGGSFAGLGVAQAFLDNCIQHLSTFDGAPTYRVVLVSPSTHLYWNICAPRALVSSKLIEPNETCFPIEPAFSRHANANFTFIQGSATKIDISARKVTIELATTQGKERTGSPSHANFMPSRPPPSQRTQHRTQDYRHETIPYHALVNATGSSSHSPLFSLHGTHEKTLEALEDFHRALDRAHSITIVGGGPTGVETAGELAAFYNIPSLQERVPQSMQCCGTYSSNYKPICGELFNSCEKFTELKPNINNRLPASHPTHARTSPSTNLLPKQITLISGGSRLLPRLNPKYATKAEKQLQRLGVSILHYTRQIGRVANTDGTFTCMLNNGPAITSDILIQATGVYPNTSFLPRHMLDEAGYIITDQKTLRVYGHATGERVYAIGDCANCSLNFTVDVYDAIPVLVRNLLNDLLAHEYKIQTTILVPTIQHAPSMQNLSCRRPGGTAESSAIKKERTTSRLFNRFSFTPSKAEPHNTILSPFYMPPTPHPFRKPPTPNTPPHTPLRPLLTPEEFRAKVSALKDAHFKPRLKDYQVMPMGKRRGVGVLGGHNVPSCMVWALKGRGYRLDKMKDAVGKGWNPYGPPGGNRVGDLKMRFGMYGEGRGKRGEKGV</sequence>
<evidence type="ECO:0000259" key="7">
    <source>
        <dbReference type="Pfam" id="PF07992"/>
    </source>
</evidence>
<dbReference type="EMBL" id="KZ805373">
    <property type="protein sequence ID" value="PVI00438.1"/>
    <property type="molecule type" value="Genomic_DNA"/>
</dbReference>
<keyword evidence="9" id="KW-1185">Reference proteome</keyword>
<name>A0A2V1DQ90_9PLEO</name>
<comment type="similarity">
    <text evidence="1">Belongs to the FAD-dependent oxidoreductase family.</text>
</comment>
<dbReference type="PANTHER" id="PTHR43735">
    <property type="entry name" value="APOPTOSIS-INDUCING FACTOR 1"/>
    <property type="match status" value="1"/>
</dbReference>
<organism evidence="8 9">
    <name type="scientific">Periconia macrospinosa</name>
    <dbReference type="NCBI Taxonomy" id="97972"/>
    <lineage>
        <taxon>Eukaryota</taxon>
        <taxon>Fungi</taxon>
        <taxon>Dikarya</taxon>
        <taxon>Ascomycota</taxon>
        <taxon>Pezizomycotina</taxon>
        <taxon>Dothideomycetes</taxon>
        <taxon>Pleosporomycetidae</taxon>
        <taxon>Pleosporales</taxon>
        <taxon>Massarineae</taxon>
        <taxon>Periconiaceae</taxon>
        <taxon>Periconia</taxon>
    </lineage>
</organism>
<keyword evidence="4" id="KW-0560">Oxidoreductase</keyword>
<accession>A0A2V1DQ90</accession>
<dbReference type="GO" id="GO:0050660">
    <property type="term" value="F:flavin adenine dinucleotide binding"/>
    <property type="evidence" value="ECO:0007669"/>
    <property type="project" value="TreeGrafter"/>
</dbReference>
<dbReference type="GO" id="GO:0004174">
    <property type="term" value="F:electron-transferring-flavoprotein dehydrogenase activity"/>
    <property type="evidence" value="ECO:0007669"/>
    <property type="project" value="TreeGrafter"/>
</dbReference>
<dbReference type="Gene3D" id="3.50.50.100">
    <property type="match status" value="2"/>
</dbReference>
<dbReference type="InterPro" id="IPR023753">
    <property type="entry name" value="FAD/NAD-binding_dom"/>
</dbReference>
<evidence type="ECO:0000256" key="3">
    <source>
        <dbReference type="ARBA" id="ARBA00022827"/>
    </source>
</evidence>
<feature type="chain" id="PRO_5016031682" evidence="6">
    <location>
        <begin position="24"/>
        <end position="619"/>
    </location>
</feature>
<dbReference type="InterPro" id="IPR036188">
    <property type="entry name" value="FAD/NAD-bd_sf"/>
</dbReference>
<reference evidence="8 9" key="1">
    <citation type="journal article" date="2018" name="Sci. Rep.">
        <title>Comparative genomics provides insights into the lifestyle and reveals functional heterogeneity of dark septate endophytic fungi.</title>
        <authorList>
            <person name="Knapp D.G."/>
            <person name="Nemeth J.B."/>
            <person name="Barry K."/>
            <person name="Hainaut M."/>
            <person name="Henrissat B."/>
            <person name="Johnson J."/>
            <person name="Kuo A."/>
            <person name="Lim J.H.P."/>
            <person name="Lipzen A."/>
            <person name="Nolan M."/>
            <person name="Ohm R.A."/>
            <person name="Tamas L."/>
            <person name="Grigoriev I.V."/>
            <person name="Spatafora J.W."/>
            <person name="Nagy L.G."/>
            <person name="Kovacs G.M."/>
        </authorList>
    </citation>
    <scope>NUCLEOTIDE SEQUENCE [LARGE SCALE GENOMIC DNA]</scope>
    <source>
        <strain evidence="8 9">DSE2036</strain>
    </source>
</reference>